<evidence type="ECO:0000313" key="3">
    <source>
        <dbReference type="WBParaSite" id="nRc.2.0.1.t11907-RA"/>
    </source>
</evidence>
<feature type="region of interest" description="Disordered" evidence="1">
    <location>
        <begin position="83"/>
        <end position="136"/>
    </location>
</feature>
<evidence type="ECO:0000313" key="2">
    <source>
        <dbReference type="Proteomes" id="UP000887565"/>
    </source>
</evidence>
<proteinExistence type="predicted"/>
<sequence>MVRKIDTALNDECLQMSLTNPSGDGEKYQRLANCSSIAAANDFRNGQNCFLYSGSYSGPCNFRNEQGAVSQVIQRIRKYKGQRASELNVGDPQQQRDRPQQTFPMSQAEENQRYKHQHEPQKQQKHLPDSAQSWNEEQRNDLHQNNNQYEHYSSGRLHDQDHSQALSTQSQNSVQNDASGLQPVLGRDSPYNQSHPERPPSPQPSNHQNQTSYSYRQSESARRLNKIRSPNKNDKTTPSPYTKYHSLPILVKIDAACFWSYDSSDKPPSKLCSPMNSIDVAFELESDRCRLKYNGLSYEAFVGNCETIDGMIGFNDRCKVVSYNSKRKDNKLFDECKRRWDLNKTKKGRNKTTKIRNIGATNKKIEDR</sequence>
<dbReference type="WBParaSite" id="nRc.2.0.1.t11907-RA">
    <property type="protein sequence ID" value="nRc.2.0.1.t11907-RA"/>
    <property type="gene ID" value="nRc.2.0.1.g11907"/>
</dbReference>
<dbReference type="AlphaFoldDB" id="A0A915IDD7"/>
<keyword evidence="2" id="KW-1185">Reference proteome</keyword>
<name>A0A915IDD7_ROMCU</name>
<feature type="region of interest" description="Disordered" evidence="1">
    <location>
        <begin position="152"/>
        <end position="243"/>
    </location>
</feature>
<organism evidence="2 3">
    <name type="scientific">Romanomermis culicivorax</name>
    <name type="common">Nematode worm</name>
    <dbReference type="NCBI Taxonomy" id="13658"/>
    <lineage>
        <taxon>Eukaryota</taxon>
        <taxon>Metazoa</taxon>
        <taxon>Ecdysozoa</taxon>
        <taxon>Nematoda</taxon>
        <taxon>Enoplea</taxon>
        <taxon>Dorylaimia</taxon>
        <taxon>Mermithida</taxon>
        <taxon>Mermithoidea</taxon>
        <taxon>Mermithidae</taxon>
        <taxon>Romanomermis</taxon>
    </lineage>
</organism>
<evidence type="ECO:0000256" key="1">
    <source>
        <dbReference type="SAM" id="MobiDB-lite"/>
    </source>
</evidence>
<protein>
    <submittedName>
        <fullName evidence="3">Uncharacterized protein</fullName>
    </submittedName>
</protein>
<feature type="compositionally biased region" description="Basic and acidic residues" evidence="1">
    <location>
        <begin position="110"/>
        <end position="128"/>
    </location>
</feature>
<dbReference type="Proteomes" id="UP000887565">
    <property type="component" value="Unplaced"/>
</dbReference>
<feature type="compositionally biased region" description="Polar residues" evidence="1">
    <location>
        <begin position="163"/>
        <end position="179"/>
    </location>
</feature>
<reference evidence="3" key="1">
    <citation type="submission" date="2022-11" db="UniProtKB">
        <authorList>
            <consortium name="WormBaseParasite"/>
        </authorList>
    </citation>
    <scope>IDENTIFICATION</scope>
</reference>
<accession>A0A915IDD7</accession>